<dbReference type="PANTHER" id="PTHR46325:SF40">
    <property type="entry name" value="CRIB DOMAIN-CONTAINING PROTEIN"/>
    <property type="match status" value="1"/>
</dbReference>
<feature type="compositionally biased region" description="Polar residues" evidence="1">
    <location>
        <begin position="108"/>
        <end position="130"/>
    </location>
</feature>
<dbReference type="OMA" id="ANIGWDG"/>
<evidence type="ECO:0000259" key="2">
    <source>
        <dbReference type="PROSITE" id="PS50108"/>
    </source>
</evidence>
<evidence type="ECO:0000256" key="1">
    <source>
        <dbReference type="SAM" id="MobiDB-lite"/>
    </source>
</evidence>
<dbReference type="InterPro" id="IPR000095">
    <property type="entry name" value="CRIB_dom"/>
</dbReference>
<dbReference type="PANTHER" id="PTHR46325">
    <property type="entry name" value="CRIB DOMAIN-CONTAINING PROTEIN RIC8"/>
    <property type="match status" value="1"/>
</dbReference>
<dbReference type="EMBL" id="JABCRI010000008">
    <property type="protein sequence ID" value="KAF8401940.1"/>
    <property type="molecule type" value="Genomic_DNA"/>
</dbReference>
<evidence type="ECO:0000313" key="4">
    <source>
        <dbReference type="Proteomes" id="UP000655225"/>
    </source>
</evidence>
<dbReference type="PROSITE" id="PS50108">
    <property type="entry name" value="CRIB"/>
    <property type="match status" value="1"/>
</dbReference>
<feature type="domain" description="CRIB" evidence="2">
    <location>
        <begin position="29"/>
        <end position="42"/>
    </location>
</feature>
<feature type="compositionally biased region" description="Polar residues" evidence="1">
    <location>
        <begin position="158"/>
        <end position="172"/>
    </location>
</feature>
<feature type="compositionally biased region" description="Polar residues" evidence="1">
    <location>
        <begin position="137"/>
        <end position="147"/>
    </location>
</feature>
<gene>
    <name evidence="3" type="ORF">HHK36_012891</name>
</gene>
<comment type="caution">
    <text evidence="3">The sequence shown here is derived from an EMBL/GenBank/DDBJ whole genome shotgun (WGS) entry which is preliminary data.</text>
</comment>
<feature type="compositionally biased region" description="Low complexity" evidence="1">
    <location>
        <begin position="209"/>
        <end position="223"/>
    </location>
</feature>
<dbReference type="Gene3D" id="3.90.810.10">
    <property type="entry name" value="CRIB domain"/>
    <property type="match status" value="1"/>
</dbReference>
<dbReference type="SMART" id="SM00285">
    <property type="entry name" value="PBD"/>
    <property type="match status" value="1"/>
</dbReference>
<proteinExistence type="predicted"/>
<keyword evidence="4" id="KW-1185">Reference proteome</keyword>
<dbReference type="OrthoDB" id="4206278at2759"/>
<organism evidence="3 4">
    <name type="scientific">Tetracentron sinense</name>
    <name type="common">Spur-leaf</name>
    <dbReference type="NCBI Taxonomy" id="13715"/>
    <lineage>
        <taxon>Eukaryota</taxon>
        <taxon>Viridiplantae</taxon>
        <taxon>Streptophyta</taxon>
        <taxon>Embryophyta</taxon>
        <taxon>Tracheophyta</taxon>
        <taxon>Spermatophyta</taxon>
        <taxon>Magnoliopsida</taxon>
        <taxon>Trochodendrales</taxon>
        <taxon>Trochodendraceae</taxon>
        <taxon>Tetracentron</taxon>
    </lineage>
</organism>
<protein>
    <recommendedName>
        <fullName evidence="2">CRIB domain-containing protein</fullName>
    </recommendedName>
</protein>
<dbReference type="AlphaFoldDB" id="A0A834Z9R5"/>
<dbReference type="Pfam" id="PF00786">
    <property type="entry name" value="PBD"/>
    <property type="match status" value="1"/>
</dbReference>
<reference evidence="3 4" key="1">
    <citation type="submission" date="2020-04" db="EMBL/GenBank/DDBJ databases">
        <title>Plant Genome Project.</title>
        <authorList>
            <person name="Zhang R.-G."/>
        </authorList>
    </citation>
    <scope>NUCLEOTIDE SEQUENCE [LARGE SCALE GENOMIC DNA]</scope>
    <source>
        <strain evidence="3">YNK0</strain>
        <tissue evidence="3">Leaf</tissue>
    </source>
</reference>
<name>A0A834Z9R5_TETSI</name>
<sequence length="254" mass="27557">MTTKMKGLLKGLRYISQIFDNGKEQEMQIGFPTDVKHVAHIGWDGPSVNSPSWMDGFRETPEFSSAPLNITRNPKENPATKSASADLSRMGAGVQESPTRELPRPSRRNSSTAAPTSLDSPTREPSNVSKQPRRRQSTGVSINSPTRDSPDNTKPTRRYQNSGLGVGSSPQDSPAIPRQSRRRKSKGSIGGGSTRPSRSKGHTSLNYTSPFSDPGSGSGSVPGLKNSELYPTSPLKAYDGENKGFAEIYREIHD</sequence>
<feature type="compositionally biased region" description="Polar residues" evidence="1">
    <location>
        <begin position="62"/>
        <end position="72"/>
    </location>
</feature>
<dbReference type="CDD" id="cd00132">
    <property type="entry name" value="CRIB"/>
    <property type="match status" value="1"/>
</dbReference>
<evidence type="ECO:0000313" key="3">
    <source>
        <dbReference type="EMBL" id="KAF8401940.1"/>
    </source>
</evidence>
<dbReference type="Proteomes" id="UP000655225">
    <property type="component" value="Unassembled WGS sequence"/>
</dbReference>
<feature type="region of interest" description="Disordered" evidence="1">
    <location>
        <begin position="52"/>
        <end position="239"/>
    </location>
</feature>
<accession>A0A834Z9R5</accession>
<dbReference type="InterPro" id="IPR036936">
    <property type="entry name" value="CRIB_dom_sf"/>
</dbReference>